<gene>
    <name evidence="1" type="ORF">S01H1_61245</name>
</gene>
<protein>
    <submittedName>
        <fullName evidence="1">Uncharacterized protein</fullName>
    </submittedName>
</protein>
<evidence type="ECO:0000313" key="1">
    <source>
        <dbReference type="EMBL" id="GAG32553.1"/>
    </source>
</evidence>
<accession>X0X7E2</accession>
<proteinExistence type="predicted"/>
<feature type="non-terminal residue" evidence="1">
    <location>
        <position position="101"/>
    </location>
</feature>
<organism evidence="1">
    <name type="scientific">marine sediment metagenome</name>
    <dbReference type="NCBI Taxonomy" id="412755"/>
    <lineage>
        <taxon>unclassified sequences</taxon>
        <taxon>metagenomes</taxon>
        <taxon>ecological metagenomes</taxon>
    </lineage>
</organism>
<dbReference type="AlphaFoldDB" id="X0X7E2"/>
<comment type="caution">
    <text evidence="1">The sequence shown here is derived from an EMBL/GenBank/DDBJ whole genome shotgun (WGS) entry which is preliminary data.</text>
</comment>
<sequence length="101" mass="11606">MPARPRKVIKKKNSHGLLTLEQQEILLTGTCMEELVDDNFDAFEGGDPEAAYWKHRDFLLAKCQPGTRPNAYWRYEVKERRKLVSGDPDFKHSMIRASGNG</sequence>
<reference evidence="1" key="1">
    <citation type="journal article" date="2014" name="Front. Microbiol.">
        <title>High frequency of phylogenetically diverse reductive dehalogenase-homologous genes in deep subseafloor sedimentary metagenomes.</title>
        <authorList>
            <person name="Kawai M."/>
            <person name="Futagami T."/>
            <person name="Toyoda A."/>
            <person name="Takaki Y."/>
            <person name="Nishi S."/>
            <person name="Hori S."/>
            <person name="Arai W."/>
            <person name="Tsubouchi T."/>
            <person name="Morono Y."/>
            <person name="Uchiyama I."/>
            <person name="Ito T."/>
            <person name="Fujiyama A."/>
            <person name="Inagaki F."/>
            <person name="Takami H."/>
        </authorList>
    </citation>
    <scope>NUCLEOTIDE SEQUENCE</scope>
    <source>
        <strain evidence="1">Expedition CK06-06</strain>
    </source>
</reference>
<dbReference type="EMBL" id="BARS01040148">
    <property type="protein sequence ID" value="GAG32553.1"/>
    <property type="molecule type" value="Genomic_DNA"/>
</dbReference>
<name>X0X7E2_9ZZZZ</name>